<comment type="subcellular location">
    <subcellularLocation>
        <location evidence="1">Membrane</location>
        <topology evidence="1">Multi-pass membrane protein</topology>
    </subcellularLocation>
</comment>
<dbReference type="EMBL" id="CP045857">
    <property type="protein sequence ID" value="QIJ03390.1"/>
    <property type="molecule type" value="Genomic_DNA"/>
</dbReference>
<keyword evidence="2" id="KW-0813">Transport</keyword>
<dbReference type="InterPro" id="IPR005821">
    <property type="entry name" value="Ion_trans_dom"/>
</dbReference>
<evidence type="ECO:0000256" key="4">
    <source>
        <dbReference type="ARBA" id="ARBA00022692"/>
    </source>
</evidence>
<keyword evidence="6" id="KW-0851">Voltage-gated channel</keyword>
<evidence type="ECO:0000256" key="7">
    <source>
        <dbReference type="ARBA" id="ARBA00022958"/>
    </source>
</evidence>
<evidence type="ECO:0000256" key="5">
    <source>
        <dbReference type="ARBA" id="ARBA00022826"/>
    </source>
</evidence>
<evidence type="ECO:0000256" key="12">
    <source>
        <dbReference type="SAM" id="Coils"/>
    </source>
</evidence>
<evidence type="ECO:0000256" key="13">
    <source>
        <dbReference type="SAM" id="Phobius"/>
    </source>
</evidence>
<dbReference type="GO" id="GO:0001508">
    <property type="term" value="P:action potential"/>
    <property type="evidence" value="ECO:0007669"/>
    <property type="project" value="TreeGrafter"/>
</dbReference>
<keyword evidence="8 13" id="KW-1133">Transmembrane helix</keyword>
<evidence type="ECO:0000256" key="3">
    <source>
        <dbReference type="ARBA" id="ARBA00022538"/>
    </source>
</evidence>
<dbReference type="Gene3D" id="1.20.5.110">
    <property type="match status" value="1"/>
</dbReference>
<reference evidence="15 17" key="1">
    <citation type="submission" date="2018-06" db="EMBL/GenBank/DDBJ databases">
        <title>Genomic Encyclopedia of Type Strains, Phase III (KMG-III): the genomes of soil and plant-associated and newly described type strains.</title>
        <authorList>
            <person name="Whitman W."/>
        </authorList>
    </citation>
    <scope>NUCLEOTIDE SEQUENCE [LARGE SCALE GENOMIC DNA]</scope>
    <source>
        <strain evidence="15 17">JC5</strain>
    </source>
</reference>
<evidence type="ECO:0000256" key="8">
    <source>
        <dbReference type="ARBA" id="ARBA00022989"/>
    </source>
</evidence>
<proteinExistence type="predicted"/>
<dbReference type="Proteomes" id="UP000247584">
    <property type="component" value="Unassembled WGS sequence"/>
</dbReference>
<dbReference type="PANTHER" id="PTHR11537">
    <property type="entry name" value="VOLTAGE-GATED POTASSIUM CHANNEL"/>
    <property type="match status" value="1"/>
</dbReference>
<dbReference type="InterPro" id="IPR028325">
    <property type="entry name" value="VG_K_chnl"/>
</dbReference>
<dbReference type="AlphaFoldDB" id="A0A6G7LNS7"/>
<dbReference type="EMBL" id="QJSY01000004">
    <property type="protein sequence ID" value="PYE60164.1"/>
    <property type="molecule type" value="Genomic_DNA"/>
</dbReference>
<accession>A0A6G7LNS7</accession>
<keyword evidence="10 13" id="KW-0472">Membrane</keyword>
<evidence type="ECO:0000313" key="15">
    <source>
        <dbReference type="EMBL" id="PYE60164.1"/>
    </source>
</evidence>
<dbReference type="SUPFAM" id="SSF81324">
    <property type="entry name" value="Voltage-gated potassium channels"/>
    <property type="match status" value="1"/>
</dbReference>
<dbReference type="GO" id="GO:0008076">
    <property type="term" value="C:voltage-gated potassium channel complex"/>
    <property type="evidence" value="ECO:0007669"/>
    <property type="project" value="InterPro"/>
</dbReference>
<gene>
    <name evidence="15" type="ORF">C8J23_10423</name>
    <name evidence="16" type="ORF">GII14_03820</name>
</gene>
<keyword evidence="9" id="KW-0406">Ion transport</keyword>
<evidence type="ECO:0000256" key="1">
    <source>
        <dbReference type="ARBA" id="ARBA00004141"/>
    </source>
</evidence>
<evidence type="ECO:0000256" key="11">
    <source>
        <dbReference type="ARBA" id="ARBA00023303"/>
    </source>
</evidence>
<dbReference type="PANTHER" id="PTHR11537:SF254">
    <property type="entry name" value="POTASSIUM VOLTAGE-GATED CHANNEL PROTEIN SHAB"/>
    <property type="match status" value="1"/>
</dbReference>
<dbReference type="PRINTS" id="PR00169">
    <property type="entry name" value="KCHANNEL"/>
</dbReference>
<keyword evidence="4 13" id="KW-0812">Transmembrane</keyword>
<feature type="coiled-coil region" evidence="12">
    <location>
        <begin position="238"/>
        <end position="265"/>
    </location>
</feature>
<keyword evidence="12" id="KW-0175">Coiled coil</keyword>
<keyword evidence="17" id="KW-1185">Reference proteome</keyword>
<keyword evidence="3" id="KW-0633">Potassium transport</keyword>
<organism evidence="16 18">
    <name type="scientific">Shewanella chilikensis</name>
    <dbReference type="NCBI Taxonomy" id="558541"/>
    <lineage>
        <taxon>Bacteria</taxon>
        <taxon>Pseudomonadati</taxon>
        <taxon>Pseudomonadota</taxon>
        <taxon>Gammaproteobacteria</taxon>
        <taxon>Alteromonadales</taxon>
        <taxon>Shewanellaceae</taxon>
        <taxon>Shewanella</taxon>
    </lineage>
</organism>
<dbReference type="GO" id="GO:0005249">
    <property type="term" value="F:voltage-gated potassium channel activity"/>
    <property type="evidence" value="ECO:0007669"/>
    <property type="project" value="InterPro"/>
</dbReference>
<feature type="transmembrane region" description="Helical" evidence="13">
    <location>
        <begin position="48"/>
        <end position="66"/>
    </location>
</feature>
<dbReference type="Pfam" id="PF00520">
    <property type="entry name" value="Ion_trans"/>
    <property type="match status" value="1"/>
</dbReference>
<dbReference type="Proteomes" id="UP000502117">
    <property type="component" value="Chromosome"/>
</dbReference>
<keyword evidence="7" id="KW-0630">Potassium</keyword>
<keyword evidence="5" id="KW-0631">Potassium channel</keyword>
<dbReference type="Gene3D" id="1.10.287.70">
    <property type="match status" value="1"/>
</dbReference>
<reference evidence="16 18" key="2">
    <citation type="submission" date="2019-11" db="EMBL/GenBank/DDBJ databases">
        <title>Complete Genome Sequence of Shewanella chilikensis Strain DC57, Isolated from Corroded Seal Rings at a floating production facility in Australia.</title>
        <authorList>
            <person name="Salgar-Chaparro S.J."/>
            <person name="Castillo-Villamizar G.A."/>
            <person name="Poehlein A."/>
            <person name="Daniel R."/>
            <person name="Machuca L."/>
        </authorList>
    </citation>
    <scope>NUCLEOTIDE SEQUENCE [LARGE SCALE GENOMIC DNA]</scope>
    <source>
        <strain evidence="16 18">DC57</strain>
    </source>
</reference>
<evidence type="ECO:0000256" key="6">
    <source>
        <dbReference type="ARBA" id="ARBA00022882"/>
    </source>
</evidence>
<evidence type="ECO:0000256" key="2">
    <source>
        <dbReference type="ARBA" id="ARBA00022448"/>
    </source>
</evidence>
<evidence type="ECO:0000256" key="9">
    <source>
        <dbReference type="ARBA" id="ARBA00023065"/>
    </source>
</evidence>
<evidence type="ECO:0000313" key="17">
    <source>
        <dbReference type="Proteomes" id="UP000247584"/>
    </source>
</evidence>
<feature type="transmembrane region" description="Helical" evidence="13">
    <location>
        <begin position="190"/>
        <end position="216"/>
    </location>
</feature>
<feature type="domain" description="Ion transport" evidence="14">
    <location>
        <begin position="17"/>
        <end position="216"/>
    </location>
</feature>
<dbReference type="Gene3D" id="1.20.120.350">
    <property type="entry name" value="Voltage-gated potassium channels. Chain C"/>
    <property type="match status" value="1"/>
</dbReference>
<feature type="transmembrane region" description="Helical" evidence="13">
    <location>
        <begin position="128"/>
        <end position="150"/>
    </location>
</feature>
<dbReference type="KEGG" id="schk:GII14_03820"/>
<evidence type="ECO:0000313" key="16">
    <source>
        <dbReference type="EMBL" id="QIJ03390.1"/>
    </source>
</evidence>
<name>A0A6G7LNS7_9GAMM</name>
<dbReference type="InterPro" id="IPR027359">
    <property type="entry name" value="Volt_channel_dom_sf"/>
</dbReference>
<keyword evidence="11 15" id="KW-0407">Ion channel</keyword>
<evidence type="ECO:0000256" key="10">
    <source>
        <dbReference type="ARBA" id="ARBA00023136"/>
    </source>
</evidence>
<dbReference type="GeneID" id="99798971"/>
<feature type="transmembrane region" description="Helical" evidence="13">
    <location>
        <begin position="20"/>
        <end position="41"/>
    </location>
</feature>
<evidence type="ECO:0000313" key="18">
    <source>
        <dbReference type="Proteomes" id="UP000502117"/>
    </source>
</evidence>
<evidence type="ECO:0000259" key="14">
    <source>
        <dbReference type="Pfam" id="PF00520"/>
    </source>
</evidence>
<protein>
    <submittedName>
        <fullName evidence="16">Ion transporter</fullName>
    </submittedName>
    <submittedName>
        <fullName evidence="15">Voltage-gated potassium channel</fullName>
    </submittedName>
</protein>
<sequence>MPDKSRWFLKPPVQVSPFELAMMLLSLISVVVILIMTFVPVDPETHKLLFYIDTGICFIFMSYFLIGLFRAENRLAYIKYHWVDFVASIPAIEALRFARLFQILRVLRLIRMSSSLIGPLLKQRRQATIASLLVSMVTIITIASVMMLLVESGVEGANIQTAENAIWWAIVTISTVGYGDFYPVTTVGHVIGGVVIVCGVSFFGVISGYMASLFVAPDEQESLENQSKVIKSELDLVLERMEANQQQMLTEIADLKQKLAQQQRDE</sequence>
<feature type="transmembrane region" description="Helical" evidence="13">
    <location>
        <begin position="165"/>
        <end position="183"/>
    </location>
</feature>
<dbReference type="RefSeq" id="WP_101052654.1">
    <property type="nucleotide sequence ID" value="NZ_BMXX01000001.1"/>
</dbReference>